<dbReference type="Proteomes" id="UP000034826">
    <property type="component" value="Unassembled WGS sequence"/>
</dbReference>
<name>A0A0G1M5Q3_9BACT</name>
<evidence type="ECO:0008006" key="3">
    <source>
        <dbReference type="Google" id="ProtNLM"/>
    </source>
</evidence>
<sequence length="224" mass="25872">MQLDKIIGLANKHKIIAIGEMHGVKENPEVTMEVYNALKGKYTVVLGFEYPQSLVNNLDSTDQIFYQDGRFSPFHKEMLERLKKDGVKIFGFDLNNSQFEEQKAGALDWRDKIMAENINSKLKEISPETKMLLVTGDIHYQTVPQSIIYPDREGVMKHTEYFPMGAQLETDSILAIHLRYLSGQFFNFKLRKMPKINADKNRSFRDSDDLVEIDIPEAHPTRTE</sequence>
<comment type="caution">
    <text evidence="1">The sequence shown here is derived from an EMBL/GenBank/DDBJ whole genome shotgun (WGS) entry which is preliminary data.</text>
</comment>
<dbReference type="AlphaFoldDB" id="A0A0G1M5Q3"/>
<evidence type="ECO:0000313" key="2">
    <source>
        <dbReference type="Proteomes" id="UP000034826"/>
    </source>
</evidence>
<evidence type="ECO:0000313" key="1">
    <source>
        <dbReference type="EMBL" id="KKT67239.1"/>
    </source>
</evidence>
<reference evidence="1 2" key="1">
    <citation type="journal article" date="2015" name="Nature">
        <title>rRNA introns, odd ribosomes, and small enigmatic genomes across a large radiation of phyla.</title>
        <authorList>
            <person name="Brown C.T."/>
            <person name="Hug L.A."/>
            <person name="Thomas B.C."/>
            <person name="Sharon I."/>
            <person name="Castelle C.J."/>
            <person name="Singh A."/>
            <person name="Wilkins M.J."/>
            <person name="Williams K.H."/>
            <person name="Banfield J.F."/>
        </authorList>
    </citation>
    <scope>NUCLEOTIDE SEQUENCE [LARGE SCALE GENOMIC DNA]</scope>
</reference>
<gene>
    <name evidence="1" type="ORF">UW60_C0010G0002</name>
</gene>
<dbReference type="SUPFAM" id="SSF159501">
    <property type="entry name" value="EreA/ChaN-like"/>
    <property type="match status" value="1"/>
</dbReference>
<proteinExistence type="predicted"/>
<protein>
    <recommendedName>
        <fullName evidence="3">Haem-binding uptake Tiki superfamily ChaN domain-containing protein</fullName>
    </recommendedName>
</protein>
<dbReference type="EMBL" id="LCIY01000010">
    <property type="protein sequence ID" value="KKT67239.1"/>
    <property type="molecule type" value="Genomic_DNA"/>
</dbReference>
<accession>A0A0G1M5Q3</accession>
<organism evidence="1 2">
    <name type="scientific">Candidatus Woesebacteria bacterium GW2011_GWA2_44_33</name>
    <dbReference type="NCBI Taxonomy" id="1618564"/>
    <lineage>
        <taxon>Bacteria</taxon>
        <taxon>Candidatus Woeseibacteriota</taxon>
    </lineage>
</organism>